<dbReference type="EMBL" id="JAMSKV010000018">
    <property type="protein sequence ID" value="MCQ8279914.1"/>
    <property type="molecule type" value="Genomic_DNA"/>
</dbReference>
<accession>A0ABT1WAJ6</accession>
<organism evidence="1 2">
    <name type="scientific">Endosaccharibacter trunci</name>
    <dbReference type="NCBI Taxonomy" id="2812733"/>
    <lineage>
        <taxon>Bacteria</taxon>
        <taxon>Pseudomonadati</taxon>
        <taxon>Pseudomonadota</taxon>
        <taxon>Alphaproteobacteria</taxon>
        <taxon>Acetobacterales</taxon>
        <taxon>Acetobacteraceae</taxon>
        <taxon>Endosaccharibacter</taxon>
    </lineage>
</organism>
<sequence>MHTSTLALRAEEAVPAEPAALVVDESEAARMLSLAPRTLQAMRLAGSGPRYVQLTVRRIGYPVADLRAWIASRSVASTSEATVARIGR</sequence>
<keyword evidence="2" id="KW-1185">Reference proteome</keyword>
<dbReference type="Proteomes" id="UP001524587">
    <property type="component" value="Unassembled WGS sequence"/>
</dbReference>
<protein>
    <submittedName>
        <fullName evidence="1">Helix-turn-helix domain-containing protein</fullName>
    </submittedName>
</protein>
<evidence type="ECO:0000313" key="1">
    <source>
        <dbReference type="EMBL" id="MCQ8279914.1"/>
    </source>
</evidence>
<name>A0ABT1WAJ6_9PROT</name>
<proteinExistence type="predicted"/>
<comment type="caution">
    <text evidence="1">The sequence shown here is derived from an EMBL/GenBank/DDBJ whole genome shotgun (WGS) entry which is preliminary data.</text>
</comment>
<reference evidence="1 2" key="1">
    <citation type="submission" date="2022-06" db="EMBL/GenBank/DDBJ databases">
        <title>Endosaccharibacter gen. nov., sp. nov., endophytic bacteria isolated from sugarcane.</title>
        <authorList>
            <person name="Pitiwittayakul N."/>
            <person name="Yukphan P."/>
            <person name="Charoenyingcharoen P."/>
            <person name="Tanasupawat S."/>
        </authorList>
    </citation>
    <scope>NUCLEOTIDE SEQUENCE [LARGE SCALE GENOMIC DNA]</scope>
    <source>
        <strain evidence="1 2">KSS8</strain>
    </source>
</reference>
<dbReference type="RefSeq" id="WP_422865404.1">
    <property type="nucleotide sequence ID" value="NZ_JAMSKV010000018.1"/>
</dbReference>
<evidence type="ECO:0000313" key="2">
    <source>
        <dbReference type="Proteomes" id="UP001524587"/>
    </source>
</evidence>
<gene>
    <name evidence="1" type="ORF">NFI95_15840</name>
</gene>